<feature type="domain" description="Ketoreductase" evidence="4">
    <location>
        <begin position="7"/>
        <end position="193"/>
    </location>
</feature>
<dbReference type="FunFam" id="3.40.50.720:FF:000084">
    <property type="entry name" value="Short-chain dehydrogenase reductase"/>
    <property type="match status" value="1"/>
</dbReference>
<dbReference type="Proteomes" id="UP000244223">
    <property type="component" value="Unassembled WGS sequence"/>
</dbReference>
<comment type="caution">
    <text evidence="5">The sequence shown here is derived from an EMBL/GenBank/DDBJ whole genome shotgun (WGS) entry which is preliminary data.</text>
</comment>
<dbReference type="OrthoDB" id="9775296at2"/>
<comment type="similarity">
    <text evidence="1 3">Belongs to the short-chain dehydrogenases/reductases (SDR) family.</text>
</comment>
<dbReference type="InterPro" id="IPR002347">
    <property type="entry name" value="SDR_fam"/>
</dbReference>
<dbReference type="PRINTS" id="PR00080">
    <property type="entry name" value="SDRFAMILY"/>
</dbReference>
<evidence type="ECO:0000256" key="1">
    <source>
        <dbReference type="ARBA" id="ARBA00006484"/>
    </source>
</evidence>
<dbReference type="SUPFAM" id="SSF51735">
    <property type="entry name" value="NAD(P)-binding Rossmann-fold domains"/>
    <property type="match status" value="1"/>
</dbReference>
<dbReference type="GO" id="GO:0016491">
    <property type="term" value="F:oxidoreductase activity"/>
    <property type="evidence" value="ECO:0007669"/>
    <property type="project" value="UniProtKB-KW"/>
</dbReference>
<dbReference type="InterPro" id="IPR020904">
    <property type="entry name" value="Sc_DH/Rdtase_CS"/>
</dbReference>
<proteinExistence type="inferred from homology"/>
<name>A0A2T5IYJ1_9GAMM</name>
<dbReference type="PANTHER" id="PTHR43391">
    <property type="entry name" value="RETINOL DEHYDROGENASE-RELATED"/>
    <property type="match status" value="1"/>
</dbReference>
<sequence>MKSFANKVAAITGAGSGIGRALALNLAKQGCHLALSDVNETGLAETVAQAKAFGINVTSQKLDVSNKDGVHAWADAVVRDHGKVNLIFNNAGVALGSTVEGMSYDELAWVMDINFWGVVYGTKAFLPYLKASGEGHIINISSIFGLCSQPSQSAYNASKFAVRGFTEALRQELDIENAPVSVTCVHPGGIKTNIAKAAKMNDSIKSIGLNPSTSTQNFEKLFRTTPAEAANVILKAVQKDSRRALIGSDAYVVDAMQRLLPTGYQKIVSLSTKWMG</sequence>
<evidence type="ECO:0000256" key="2">
    <source>
        <dbReference type="ARBA" id="ARBA00023002"/>
    </source>
</evidence>
<evidence type="ECO:0000256" key="3">
    <source>
        <dbReference type="RuleBase" id="RU000363"/>
    </source>
</evidence>
<dbReference type="Pfam" id="PF00106">
    <property type="entry name" value="adh_short"/>
    <property type="match status" value="1"/>
</dbReference>
<accession>A0A2T5IYJ1</accession>
<gene>
    <name evidence="5" type="ORF">C8N29_10961</name>
</gene>
<dbReference type="InterPro" id="IPR057326">
    <property type="entry name" value="KR_dom"/>
</dbReference>
<protein>
    <submittedName>
        <fullName evidence="5">NADP-dependent 3-hydroxy acid dehydrogenase YdfG</fullName>
    </submittedName>
</protein>
<dbReference type="Gene3D" id="3.40.50.720">
    <property type="entry name" value="NAD(P)-binding Rossmann-like Domain"/>
    <property type="match status" value="1"/>
</dbReference>
<dbReference type="PROSITE" id="PS00061">
    <property type="entry name" value="ADH_SHORT"/>
    <property type="match status" value="1"/>
</dbReference>
<keyword evidence="2" id="KW-0560">Oxidoreductase</keyword>
<dbReference type="PRINTS" id="PR00081">
    <property type="entry name" value="GDHRDH"/>
</dbReference>
<evidence type="ECO:0000313" key="5">
    <source>
        <dbReference type="EMBL" id="PTQ89040.1"/>
    </source>
</evidence>
<dbReference type="PANTHER" id="PTHR43391:SF82">
    <property type="entry name" value="OXIDOREDUCTASE SADH-RELATED"/>
    <property type="match status" value="1"/>
</dbReference>
<organism evidence="5 6">
    <name type="scientific">Agitococcus lubricus</name>
    <dbReference type="NCBI Taxonomy" id="1077255"/>
    <lineage>
        <taxon>Bacteria</taxon>
        <taxon>Pseudomonadati</taxon>
        <taxon>Pseudomonadota</taxon>
        <taxon>Gammaproteobacteria</taxon>
        <taxon>Moraxellales</taxon>
        <taxon>Moraxellaceae</taxon>
        <taxon>Agitococcus</taxon>
    </lineage>
</organism>
<reference evidence="5 6" key="1">
    <citation type="submission" date="2018-04" db="EMBL/GenBank/DDBJ databases">
        <title>Genomic Encyclopedia of Archaeal and Bacterial Type Strains, Phase II (KMG-II): from individual species to whole genera.</title>
        <authorList>
            <person name="Goeker M."/>
        </authorList>
    </citation>
    <scope>NUCLEOTIDE SEQUENCE [LARGE SCALE GENOMIC DNA]</scope>
    <source>
        <strain evidence="5 6">DSM 5822</strain>
    </source>
</reference>
<evidence type="ECO:0000313" key="6">
    <source>
        <dbReference type="Proteomes" id="UP000244223"/>
    </source>
</evidence>
<dbReference type="AlphaFoldDB" id="A0A2T5IYJ1"/>
<dbReference type="CDD" id="cd05233">
    <property type="entry name" value="SDR_c"/>
    <property type="match status" value="1"/>
</dbReference>
<dbReference type="SMART" id="SM00822">
    <property type="entry name" value="PKS_KR"/>
    <property type="match status" value="1"/>
</dbReference>
<evidence type="ECO:0000259" key="4">
    <source>
        <dbReference type="SMART" id="SM00822"/>
    </source>
</evidence>
<dbReference type="InterPro" id="IPR036291">
    <property type="entry name" value="NAD(P)-bd_dom_sf"/>
</dbReference>
<dbReference type="RefSeq" id="WP_107865955.1">
    <property type="nucleotide sequence ID" value="NZ_QAON01000009.1"/>
</dbReference>
<keyword evidence="6" id="KW-1185">Reference proteome</keyword>
<dbReference type="EMBL" id="QAON01000009">
    <property type="protein sequence ID" value="PTQ89040.1"/>
    <property type="molecule type" value="Genomic_DNA"/>
</dbReference>